<evidence type="ECO:0000313" key="1">
    <source>
        <dbReference type="EMBL" id="GAA0499443.1"/>
    </source>
</evidence>
<sequence length="64" mass="7195">MEETLASGEFIFSKNIRMSASDFSRLAFGRFYDLICQLQFLFKSMEKVGLSNDSDRASETAGTV</sequence>
<name>A0ABN1BJS7_9BACI</name>
<dbReference type="EMBL" id="BAAADO010000006">
    <property type="protein sequence ID" value="GAA0499443.1"/>
    <property type="molecule type" value="Genomic_DNA"/>
</dbReference>
<dbReference type="Proteomes" id="UP001500880">
    <property type="component" value="Unassembled WGS sequence"/>
</dbReference>
<accession>A0ABN1BJS7</accession>
<protein>
    <submittedName>
        <fullName evidence="1">Uncharacterized protein</fullName>
    </submittedName>
</protein>
<reference evidence="1 2" key="1">
    <citation type="journal article" date="2019" name="Int. J. Syst. Evol. Microbiol.">
        <title>The Global Catalogue of Microorganisms (GCM) 10K type strain sequencing project: providing services to taxonomists for standard genome sequencing and annotation.</title>
        <authorList>
            <consortium name="The Broad Institute Genomics Platform"/>
            <consortium name="The Broad Institute Genome Sequencing Center for Infectious Disease"/>
            <person name="Wu L."/>
            <person name="Ma J."/>
        </authorList>
    </citation>
    <scope>NUCLEOTIDE SEQUENCE [LARGE SCALE GENOMIC DNA]</scope>
    <source>
        <strain evidence="1 2">JCM 12389</strain>
    </source>
</reference>
<organism evidence="1 2">
    <name type="scientific">Salinibacillus aidingensis</name>
    <dbReference type="NCBI Taxonomy" id="237684"/>
    <lineage>
        <taxon>Bacteria</taxon>
        <taxon>Bacillati</taxon>
        <taxon>Bacillota</taxon>
        <taxon>Bacilli</taxon>
        <taxon>Bacillales</taxon>
        <taxon>Bacillaceae</taxon>
        <taxon>Salinibacillus</taxon>
    </lineage>
</organism>
<proteinExistence type="predicted"/>
<evidence type="ECO:0000313" key="2">
    <source>
        <dbReference type="Proteomes" id="UP001500880"/>
    </source>
</evidence>
<keyword evidence="2" id="KW-1185">Reference proteome</keyword>
<comment type="caution">
    <text evidence="1">The sequence shown here is derived from an EMBL/GenBank/DDBJ whole genome shotgun (WGS) entry which is preliminary data.</text>
</comment>
<gene>
    <name evidence="1" type="ORF">GCM10008986_28260</name>
</gene>